<dbReference type="Pfam" id="PF05729">
    <property type="entry name" value="NACHT"/>
    <property type="match status" value="1"/>
</dbReference>
<dbReference type="PROSITE" id="PS51534">
    <property type="entry name" value="SEFIR"/>
    <property type="match status" value="1"/>
</dbReference>
<dbReference type="SUPFAM" id="SSF52540">
    <property type="entry name" value="P-loop containing nucleoside triphosphate hydrolases"/>
    <property type="match status" value="1"/>
</dbReference>
<proteinExistence type="predicted"/>
<name>A0ABW2TS56_9PSEU</name>
<dbReference type="Proteomes" id="UP001596512">
    <property type="component" value="Unassembled WGS sequence"/>
</dbReference>
<evidence type="ECO:0000259" key="2">
    <source>
        <dbReference type="PROSITE" id="PS51534"/>
    </source>
</evidence>
<reference evidence="4" key="1">
    <citation type="journal article" date="2019" name="Int. J. Syst. Evol. Microbiol.">
        <title>The Global Catalogue of Microorganisms (GCM) 10K type strain sequencing project: providing services to taxonomists for standard genome sequencing and annotation.</title>
        <authorList>
            <consortium name="The Broad Institute Genomics Platform"/>
            <consortium name="The Broad Institute Genome Sequencing Center for Infectious Disease"/>
            <person name="Wu L."/>
            <person name="Ma J."/>
        </authorList>
    </citation>
    <scope>NUCLEOTIDE SEQUENCE [LARGE SCALE GENOMIC DNA]</scope>
    <source>
        <strain evidence="4">JCM 17695</strain>
    </source>
</reference>
<protein>
    <submittedName>
        <fullName evidence="3">NACHT domain-containing protein</fullName>
    </submittedName>
</protein>
<evidence type="ECO:0000313" key="3">
    <source>
        <dbReference type="EMBL" id="MFC7616662.1"/>
    </source>
</evidence>
<feature type="domain" description="NACHT" evidence="1">
    <location>
        <begin position="295"/>
        <end position="424"/>
    </location>
</feature>
<dbReference type="InterPro" id="IPR013568">
    <property type="entry name" value="SEFIR_dom"/>
</dbReference>
<organism evidence="3 4">
    <name type="scientific">Actinokineospora soli</name>
    <dbReference type="NCBI Taxonomy" id="1048753"/>
    <lineage>
        <taxon>Bacteria</taxon>
        <taxon>Bacillati</taxon>
        <taxon>Actinomycetota</taxon>
        <taxon>Actinomycetes</taxon>
        <taxon>Pseudonocardiales</taxon>
        <taxon>Pseudonocardiaceae</taxon>
        <taxon>Actinokineospora</taxon>
    </lineage>
</organism>
<evidence type="ECO:0000259" key="1">
    <source>
        <dbReference type="PROSITE" id="PS50837"/>
    </source>
</evidence>
<evidence type="ECO:0000313" key="4">
    <source>
        <dbReference type="Proteomes" id="UP001596512"/>
    </source>
</evidence>
<dbReference type="PROSITE" id="PS50837">
    <property type="entry name" value="NACHT"/>
    <property type="match status" value="1"/>
</dbReference>
<keyword evidence="4" id="KW-1185">Reference proteome</keyword>
<dbReference type="Gene3D" id="3.40.50.300">
    <property type="entry name" value="P-loop containing nucleotide triphosphate hydrolases"/>
    <property type="match status" value="1"/>
</dbReference>
<feature type="domain" description="SEFIR" evidence="2">
    <location>
        <begin position="2"/>
        <end position="144"/>
    </location>
</feature>
<dbReference type="Pfam" id="PF08357">
    <property type="entry name" value="SEFIR"/>
    <property type="match status" value="1"/>
</dbReference>
<accession>A0ABW2TS56</accession>
<dbReference type="InterPro" id="IPR027417">
    <property type="entry name" value="P-loop_NTPase"/>
</dbReference>
<dbReference type="Gene3D" id="3.40.50.11530">
    <property type="match status" value="1"/>
</dbReference>
<dbReference type="InterPro" id="IPR007111">
    <property type="entry name" value="NACHT_NTPase"/>
</dbReference>
<dbReference type="EMBL" id="JBHTEY010000004">
    <property type="protein sequence ID" value="MFC7616662.1"/>
    <property type="molecule type" value="Genomic_DNA"/>
</dbReference>
<gene>
    <name evidence="3" type="ORF">ACFQV2_27605</name>
</gene>
<comment type="caution">
    <text evidence="3">The sequence shown here is derived from an EMBL/GenBank/DDBJ whole genome shotgun (WGS) entry which is preliminary data.</text>
</comment>
<sequence length="493" mass="53060">MTTRAFVSYAHESEEHIAAVRRFVSFLRTQGGIDARYDLAAEHERPDWPVWMAEQTRLADFVLVVASRAYRERADRLVPHDEGRGVQYEAAIMRELSYQNRPGWRGKVLPVVLPGQSRDGVPDFLLPYSSTVYHVTSLTVAGAEPLLRVLLDRPRHVPEPIGPAPVLAPVPTSAPLTEARYRRVRTRYAEEVADAWRSIRMDNLGDAGDPGRIVRLPLAGLHVALHADAEPDFQRARTLLGQRAADRGGDGGTVEERIGALVERGGKLRDATLAGTEDPTADAGVPLADAVARHRVLVVRGAPGSGKTVLCQRLGAELAEELKRGGDRVPLRVRLADYAAAHADALAAGGAPGPLPEFVARSVPVPGASPAQVAAMLTAALERGRAVVLLDGLDEVGAHREAVLEAVVEFDGRYPGNRLLVTSRVAGYAAAPLPLPDAAHYLIRPMAGPQIGAFVRNFFREVYADATRAEALLAELAEPHRAAALDLASTPCT</sequence>